<keyword evidence="2" id="KW-0732">Signal</keyword>
<keyword evidence="4" id="KW-1185">Reference proteome</keyword>
<evidence type="ECO:0000256" key="1">
    <source>
        <dbReference type="SAM" id="Phobius"/>
    </source>
</evidence>
<evidence type="ECO:0000256" key="2">
    <source>
        <dbReference type="SAM" id="SignalP"/>
    </source>
</evidence>
<feature type="signal peptide" evidence="2">
    <location>
        <begin position="1"/>
        <end position="23"/>
    </location>
</feature>
<dbReference type="AlphaFoldDB" id="A0A067RBN1"/>
<feature type="chain" id="PRO_5001644946" evidence="2">
    <location>
        <begin position="24"/>
        <end position="196"/>
    </location>
</feature>
<dbReference type="STRING" id="136037.A0A067RBN1"/>
<keyword evidence="1" id="KW-1133">Transmembrane helix</keyword>
<dbReference type="eggNOG" id="ENOG502S775">
    <property type="taxonomic scope" value="Eukaryota"/>
</dbReference>
<dbReference type="EMBL" id="KK852563">
    <property type="protein sequence ID" value="KDR21291.1"/>
    <property type="molecule type" value="Genomic_DNA"/>
</dbReference>
<accession>A0A067RBN1</accession>
<keyword evidence="1" id="KW-0472">Membrane</keyword>
<proteinExistence type="predicted"/>
<name>A0A067RBN1_ZOONE</name>
<evidence type="ECO:0000313" key="4">
    <source>
        <dbReference type="Proteomes" id="UP000027135"/>
    </source>
</evidence>
<organism evidence="3 4">
    <name type="scientific">Zootermopsis nevadensis</name>
    <name type="common">Dampwood termite</name>
    <dbReference type="NCBI Taxonomy" id="136037"/>
    <lineage>
        <taxon>Eukaryota</taxon>
        <taxon>Metazoa</taxon>
        <taxon>Ecdysozoa</taxon>
        <taxon>Arthropoda</taxon>
        <taxon>Hexapoda</taxon>
        <taxon>Insecta</taxon>
        <taxon>Pterygota</taxon>
        <taxon>Neoptera</taxon>
        <taxon>Polyneoptera</taxon>
        <taxon>Dictyoptera</taxon>
        <taxon>Blattodea</taxon>
        <taxon>Blattoidea</taxon>
        <taxon>Termitoidae</taxon>
        <taxon>Termopsidae</taxon>
        <taxon>Zootermopsis</taxon>
    </lineage>
</organism>
<sequence length="196" mass="21558">MSIMKHAVIFWLTLLLRRLSCSAAEEEKARTRERWDTYIDTYADFHGNSPSQKYGAPFPSYSSPGPHIHPFYGPPSGPSAPTGPSGLLPYGHPLPHTYGAPYAAPDNSFRGLDFAILCKIILKVLIFKMIVKFIAVICVLLFLPKLDSGGSTGGDSKVLLSKEDTGNNSDDRLNRLTRFVMDSVEKNAALENNEAL</sequence>
<reference evidence="3 4" key="1">
    <citation type="journal article" date="2014" name="Nat. Commun.">
        <title>Molecular traces of alternative social organization in a termite genome.</title>
        <authorList>
            <person name="Terrapon N."/>
            <person name="Li C."/>
            <person name="Robertson H.M."/>
            <person name="Ji L."/>
            <person name="Meng X."/>
            <person name="Booth W."/>
            <person name="Chen Z."/>
            <person name="Childers C.P."/>
            <person name="Glastad K.M."/>
            <person name="Gokhale K."/>
            <person name="Gowin J."/>
            <person name="Gronenberg W."/>
            <person name="Hermansen R.A."/>
            <person name="Hu H."/>
            <person name="Hunt B.G."/>
            <person name="Huylmans A.K."/>
            <person name="Khalil S.M."/>
            <person name="Mitchell R.D."/>
            <person name="Munoz-Torres M.C."/>
            <person name="Mustard J.A."/>
            <person name="Pan H."/>
            <person name="Reese J.T."/>
            <person name="Scharf M.E."/>
            <person name="Sun F."/>
            <person name="Vogel H."/>
            <person name="Xiao J."/>
            <person name="Yang W."/>
            <person name="Yang Z."/>
            <person name="Yang Z."/>
            <person name="Zhou J."/>
            <person name="Zhu J."/>
            <person name="Brent C.S."/>
            <person name="Elsik C.G."/>
            <person name="Goodisman M.A."/>
            <person name="Liberles D.A."/>
            <person name="Roe R.M."/>
            <person name="Vargo E.L."/>
            <person name="Vilcinskas A."/>
            <person name="Wang J."/>
            <person name="Bornberg-Bauer E."/>
            <person name="Korb J."/>
            <person name="Zhang G."/>
            <person name="Liebig J."/>
        </authorList>
    </citation>
    <scope>NUCLEOTIDE SEQUENCE [LARGE SCALE GENOMIC DNA]</scope>
    <source>
        <tissue evidence="3">Whole organism</tissue>
    </source>
</reference>
<keyword evidence="1" id="KW-0812">Transmembrane</keyword>
<feature type="transmembrane region" description="Helical" evidence="1">
    <location>
        <begin position="120"/>
        <end position="143"/>
    </location>
</feature>
<dbReference type="Proteomes" id="UP000027135">
    <property type="component" value="Unassembled WGS sequence"/>
</dbReference>
<gene>
    <name evidence="3" type="ORF">L798_04265</name>
</gene>
<evidence type="ECO:0000313" key="3">
    <source>
        <dbReference type="EMBL" id="KDR21291.1"/>
    </source>
</evidence>
<protein>
    <submittedName>
        <fullName evidence="3">Uncharacterized protein</fullName>
    </submittedName>
</protein>
<dbReference type="InParanoid" id="A0A067RBN1"/>